<reference evidence="2" key="1">
    <citation type="submission" date="2018-05" db="EMBL/GenBank/DDBJ databases">
        <authorList>
            <person name="Lanie J.A."/>
            <person name="Ng W.-L."/>
            <person name="Kazmierczak K.M."/>
            <person name="Andrzejewski T.M."/>
            <person name="Davidsen T.M."/>
            <person name="Wayne K.J."/>
            <person name="Tettelin H."/>
            <person name="Glass J.I."/>
            <person name="Rusch D."/>
            <person name="Podicherti R."/>
            <person name="Tsui H.-C.T."/>
            <person name="Winkler M.E."/>
        </authorList>
    </citation>
    <scope>NUCLEOTIDE SEQUENCE</scope>
</reference>
<evidence type="ECO:0000313" key="2">
    <source>
        <dbReference type="EMBL" id="SUZ87669.1"/>
    </source>
</evidence>
<dbReference type="EMBL" id="UINC01001736">
    <property type="protein sequence ID" value="SUZ87669.1"/>
    <property type="molecule type" value="Genomic_DNA"/>
</dbReference>
<name>A0A381RA05_9ZZZZ</name>
<protein>
    <recommendedName>
        <fullName evidence="3">Enoyl-CoA hydratase</fullName>
    </recommendedName>
</protein>
<dbReference type="GO" id="GO:0006635">
    <property type="term" value="P:fatty acid beta-oxidation"/>
    <property type="evidence" value="ECO:0007669"/>
    <property type="project" value="TreeGrafter"/>
</dbReference>
<dbReference type="InterPro" id="IPR018376">
    <property type="entry name" value="Enoyl-CoA_hyd/isom_CS"/>
</dbReference>
<sequence>MVSNKELRILAFTGAGEDVFIRHYEVGELADTAEKNIGRQEETKKPDNNPIKELHGFHKMLLKIRDLDAIVVAGINGNTAGGGCEFSLGCDLRVMSSGDYFIGLPETSVGILPGGGGTQRLARLIGSSRALDLILHGQLISNVKALEFGIINEILPKESFLKSLKEYCQILANRAPIALREVKRAIHRGMDLPLEEALLLEQEAFNKTMNSKDAAKAMRTMLNSKEEIDVISKLEWTGE</sequence>
<dbReference type="InterPro" id="IPR029045">
    <property type="entry name" value="ClpP/crotonase-like_dom_sf"/>
</dbReference>
<comment type="similarity">
    <text evidence="1">Belongs to the enoyl-CoA hydratase/isomerase family.</text>
</comment>
<evidence type="ECO:0008006" key="3">
    <source>
        <dbReference type="Google" id="ProtNLM"/>
    </source>
</evidence>
<dbReference type="Pfam" id="PF00378">
    <property type="entry name" value="ECH_1"/>
    <property type="match status" value="1"/>
</dbReference>
<dbReference type="PANTHER" id="PTHR11941:SF54">
    <property type="entry name" value="ENOYL-COA HYDRATASE, MITOCHONDRIAL"/>
    <property type="match status" value="1"/>
</dbReference>
<organism evidence="2">
    <name type="scientific">marine metagenome</name>
    <dbReference type="NCBI Taxonomy" id="408172"/>
    <lineage>
        <taxon>unclassified sequences</taxon>
        <taxon>metagenomes</taxon>
        <taxon>ecological metagenomes</taxon>
    </lineage>
</organism>
<proteinExistence type="inferred from homology"/>
<dbReference type="GO" id="GO:0003824">
    <property type="term" value="F:catalytic activity"/>
    <property type="evidence" value="ECO:0007669"/>
    <property type="project" value="InterPro"/>
</dbReference>
<evidence type="ECO:0000256" key="1">
    <source>
        <dbReference type="ARBA" id="ARBA00005254"/>
    </source>
</evidence>
<dbReference type="InterPro" id="IPR001753">
    <property type="entry name" value="Enoyl-CoA_hydra/iso"/>
</dbReference>
<dbReference type="PROSITE" id="PS00166">
    <property type="entry name" value="ENOYL_COA_HYDRATASE"/>
    <property type="match status" value="1"/>
</dbReference>
<dbReference type="AlphaFoldDB" id="A0A381RA05"/>
<gene>
    <name evidence="2" type="ORF">METZ01_LOCUS40523</name>
</gene>
<dbReference type="PANTHER" id="PTHR11941">
    <property type="entry name" value="ENOYL-COA HYDRATASE-RELATED"/>
    <property type="match status" value="1"/>
</dbReference>
<dbReference type="CDD" id="cd06558">
    <property type="entry name" value="crotonase-like"/>
    <property type="match status" value="1"/>
</dbReference>
<dbReference type="Gene3D" id="3.90.226.10">
    <property type="entry name" value="2-enoyl-CoA Hydratase, Chain A, domain 1"/>
    <property type="match status" value="1"/>
</dbReference>
<accession>A0A381RA05</accession>
<dbReference type="SUPFAM" id="SSF52096">
    <property type="entry name" value="ClpP/crotonase"/>
    <property type="match status" value="1"/>
</dbReference>